<keyword evidence="3" id="KW-1185">Reference proteome</keyword>
<sequence length="147" mass="15941">MPAPVIPTKSDFAEIHGIDTETGYLVDVDGAFLGVDPAITASKHKLFIAAATAAARLLRARPSAGTATVWSGSHQRLWDAMNIDLRQLRGHVHHDATRRLRDAIDHARVERRLRGNGQPLPARNAVYLKALASEIRLAERSVAALAA</sequence>
<proteinExistence type="predicted"/>
<reference evidence="2 3" key="1">
    <citation type="submission" date="2020-10" db="EMBL/GenBank/DDBJ databases">
        <title>Whole genome sequence of oil-degrading bacteria Rhodococcus pyridinivorans strain 5Ap.</title>
        <authorList>
            <person name="Akhremchuk A.E."/>
            <person name="Valentovich L.N."/>
            <person name="Charniauskaya M.I."/>
            <person name="Bukliarevich H.A."/>
            <person name="Titok M.A."/>
        </authorList>
    </citation>
    <scope>NUCLEOTIDE SEQUENCE [LARGE SCALE GENOMIC DNA]</scope>
    <source>
        <strain evidence="2 3">5Ap</strain>
        <plasmid evidence="2 3">pSID</plasmid>
    </source>
</reference>
<dbReference type="RefSeq" id="WP_193904134.1">
    <property type="nucleotide sequence ID" value="NZ_CP063453.1"/>
</dbReference>
<dbReference type="EMBL" id="CP063453">
    <property type="protein sequence ID" value="QOW01849.1"/>
    <property type="molecule type" value="Genomic_DNA"/>
</dbReference>
<dbReference type="AlphaFoldDB" id="A0A7M2XW14"/>
<geneLocation type="plasmid" evidence="2 3">
    <name>pSID</name>
</geneLocation>
<organism evidence="2 3">
    <name type="scientific">Rhodococcus pyridinivorans</name>
    <dbReference type="NCBI Taxonomy" id="103816"/>
    <lineage>
        <taxon>Bacteria</taxon>
        <taxon>Bacillati</taxon>
        <taxon>Actinomycetota</taxon>
        <taxon>Actinomycetes</taxon>
        <taxon>Mycobacteriales</taxon>
        <taxon>Nocardiaceae</taxon>
        <taxon>Rhodococcus</taxon>
    </lineage>
</organism>
<protein>
    <submittedName>
        <fullName evidence="2">Uncharacterized protein</fullName>
    </submittedName>
</protein>
<evidence type="ECO:0000313" key="2">
    <source>
        <dbReference type="EMBL" id="QOW02027.1"/>
    </source>
</evidence>
<keyword evidence="2" id="KW-0614">Plasmid</keyword>
<evidence type="ECO:0000313" key="3">
    <source>
        <dbReference type="Proteomes" id="UP000593818"/>
    </source>
</evidence>
<dbReference type="Proteomes" id="UP000593818">
    <property type="component" value="Plasmid pSID"/>
</dbReference>
<gene>
    <name evidence="2" type="ORF">INP59_27015</name>
    <name evidence="1" type="ORF">INP59_27205</name>
</gene>
<dbReference type="EMBL" id="CP063453">
    <property type="protein sequence ID" value="QOW02027.1"/>
    <property type="molecule type" value="Genomic_DNA"/>
</dbReference>
<name>A0A7M2XW14_9NOCA</name>
<accession>A0A7M2XW14</accession>
<evidence type="ECO:0000313" key="1">
    <source>
        <dbReference type="EMBL" id="QOW01849.1"/>
    </source>
</evidence>